<reference evidence="11 12" key="1">
    <citation type="journal article" date="2009" name="Biosci. Biotechnol. Biochem.">
        <title>WeGAS: a web-based microbial genome annotation system.</title>
        <authorList>
            <person name="Lee D."/>
            <person name="Seo H."/>
            <person name="Park C."/>
            <person name="Park K."/>
        </authorList>
    </citation>
    <scope>NUCLEOTIDE SEQUENCE [LARGE SCALE GENOMIC DNA]</scope>
    <source>
        <strain evidence="12">ATCC 49049 / DSM 4359 / NBRC 107923 / NS-E</strain>
    </source>
</reference>
<name>B9KBX5_THENN</name>
<feature type="transmembrane region" description="Helical" evidence="9">
    <location>
        <begin position="130"/>
        <end position="152"/>
    </location>
</feature>
<feature type="transmembrane region" description="Helical" evidence="9">
    <location>
        <begin position="45"/>
        <end position="66"/>
    </location>
</feature>
<accession>B9KBX5</accession>
<dbReference type="InterPro" id="IPR055348">
    <property type="entry name" value="DctQ"/>
</dbReference>
<keyword evidence="5 9" id="KW-0812">Transmembrane</keyword>
<evidence type="ECO:0000256" key="1">
    <source>
        <dbReference type="ARBA" id="ARBA00004429"/>
    </source>
</evidence>
<comment type="similarity">
    <text evidence="8">Belongs to the TRAP transporter small permease family.</text>
</comment>
<dbReference type="RefSeq" id="WP_015918841.1">
    <property type="nucleotide sequence ID" value="NC_011978.1"/>
</dbReference>
<evidence type="ECO:0000256" key="9">
    <source>
        <dbReference type="SAM" id="Phobius"/>
    </source>
</evidence>
<dbReference type="GO" id="GO:0005886">
    <property type="term" value="C:plasma membrane"/>
    <property type="evidence" value="ECO:0007669"/>
    <property type="project" value="UniProtKB-SubCell"/>
</dbReference>
<dbReference type="KEGG" id="tna:CTN_0345"/>
<comment type="subcellular location">
    <subcellularLocation>
        <location evidence="1">Cell inner membrane</location>
        <topology evidence="1">Multi-pass membrane protein</topology>
    </subcellularLocation>
</comment>
<dbReference type="EMBL" id="CP000916">
    <property type="protein sequence ID" value="ACM22521.1"/>
    <property type="molecule type" value="Genomic_DNA"/>
</dbReference>
<keyword evidence="3" id="KW-1003">Cell membrane</keyword>
<dbReference type="Proteomes" id="UP000000445">
    <property type="component" value="Chromosome"/>
</dbReference>
<evidence type="ECO:0000256" key="7">
    <source>
        <dbReference type="ARBA" id="ARBA00023136"/>
    </source>
</evidence>
<evidence type="ECO:0000259" key="10">
    <source>
        <dbReference type="Pfam" id="PF04290"/>
    </source>
</evidence>
<dbReference type="eggNOG" id="COG3090">
    <property type="taxonomic scope" value="Bacteria"/>
</dbReference>
<protein>
    <submittedName>
        <fullName evidence="11">Tripartite ATP-independent periplasmic transporter, DctQ component</fullName>
    </submittedName>
</protein>
<evidence type="ECO:0000256" key="4">
    <source>
        <dbReference type="ARBA" id="ARBA00022519"/>
    </source>
</evidence>
<keyword evidence="6 9" id="KW-1133">Transmembrane helix</keyword>
<dbReference type="GO" id="GO:0022857">
    <property type="term" value="F:transmembrane transporter activity"/>
    <property type="evidence" value="ECO:0007669"/>
    <property type="project" value="TreeGrafter"/>
</dbReference>
<dbReference type="PANTHER" id="PTHR35011">
    <property type="entry name" value="2,3-DIKETO-L-GULONATE TRAP TRANSPORTER SMALL PERMEASE PROTEIN YIAM"/>
    <property type="match status" value="1"/>
</dbReference>
<keyword evidence="7 9" id="KW-0472">Membrane</keyword>
<evidence type="ECO:0000256" key="2">
    <source>
        <dbReference type="ARBA" id="ARBA00022448"/>
    </source>
</evidence>
<organism evidence="11 12">
    <name type="scientific">Thermotoga neapolitana (strain ATCC 49049 / DSM 4359 / NBRC 107923 / NS-E)</name>
    <dbReference type="NCBI Taxonomy" id="309803"/>
    <lineage>
        <taxon>Bacteria</taxon>
        <taxon>Thermotogati</taxon>
        <taxon>Thermotogota</taxon>
        <taxon>Thermotogae</taxon>
        <taxon>Thermotogales</taxon>
        <taxon>Thermotogaceae</taxon>
        <taxon>Thermotoga</taxon>
    </lineage>
</organism>
<feature type="transmembrane region" description="Helical" evidence="9">
    <location>
        <begin position="87"/>
        <end position="110"/>
    </location>
</feature>
<feature type="domain" description="Tripartite ATP-independent periplasmic transporters DctQ component" evidence="10">
    <location>
        <begin position="26"/>
        <end position="155"/>
    </location>
</feature>
<gene>
    <name evidence="11" type="ordered locus">CTN_0345</name>
</gene>
<evidence type="ECO:0000313" key="11">
    <source>
        <dbReference type="EMBL" id="ACM22521.1"/>
    </source>
</evidence>
<sequence>MRDVKKLDEILLKIEKHSAKILLLVMIVMVFASGVARFIGHPINWAVDFSTFLFGWAAFFAVDIAWRENKMMSVDIFVKRLSERKQKIIRLINYFIILAFSFYLIVWGFYLSYKTRYRTFVGMPNFSYTWVTLSVPVGGVLLFRSTILKILAEFRNKKEAQ</sequence>
<dbReference type="STRING" id="309803.CTN_0345"/>
<keyword evidence="2" id="KW-0813">Transport</keyword>
<dbReference type="InterPro" id="IPR007387">
    <property type="entry name" value="TRAP_DctQ"/>
</dbReference>
<evidence type="ECO:0000256" key="5">
    <source>
        <dbReference type="ARBA" id="ARBA00022692"/>
    </source>
</evidence>
<evidence type="ECO:0000256" key="6">
    <source>
        <dbReference type="ARBA" id="ARBA00022989"/>
    </source>
</evidence>
<keyword evidence="12" id="KW-1185">Reference proteome</keyword>
<evidence type="ECO:0000256" key="8">
    <source>
        <dbReference type="ARBA" id="ARBA00038436"/>
    </source>
</evidence>
<dbReference type="HOGENOM" id="CLU_086356_4_0_0"/>
<dbReference type="AlphaFoldDB" id="B9KBX5"/>
<dbReference type="PANTHER" id="PTHR35011:SF2">
    <property type="entry name" value="2,3-DIKETO-L-GULONATE TRAP TRANSPORTER SMALL PERMEASE PROTEIN YIAM"/>
    <property type="match status" value="1"/>
</dbReference>
<keyword evidence="4" id="KW-0997">Cell inner membrane</keyword>
<feature type="transmembrane region" description="Helical" evidence="9">
    <location>
        <begin position="21"/>
        <end position="39"/>
    </location>
</feature>
<dbReference type="GO" id="GO:0015740">
    <property type="term" value="P:C4-dicarboxylate transport"/>
    <property type="evidence" value="ECO:0007669"/>
    <property type="project" value="TreeGrafter"/>
</dbReference>
<evidence type="ECO:0000313" key="12">
    <source>
        <dbReference type="Proteomes" id="UP000000445"/>
    </source>
</evidence>
<evidence type="ECO:0000256" key="3">
    <source>
        <dbReference type="ARBA" id="ARBA00022475"/>
    </source>
</evidence>
<dbReference type="Pfam" id="PF04290">
    <property type="entry name" value="DctQ"/>
    <property type="match status" value="1"/>
</dbReference>
<proteinExistence type="inferred from homology"/>